<feature type="transmembrane region" description="Helical" evidence="6">
    <location>
        <begin position="355"/>
        <end position="375"/>
    </location>
</feature>
<protein>
    <recommendedName>
        <fullName evidence="8">Phosphate transporter</fullName>
    </recommendedName>
</protein>
<evidence type="ECO:0000313" key="7">
    <source>
        <dbReference type="EMBL" id="QHU22384.1"/>
    </source>
</evidence>
<accession>A0A6C0L0T0</accession>
<evidence type="ECO:0008006" key="8">
    <source>
        <dbReference type="Google" id="ProtNLM"/>
    </source>
</evidence>
<proteinExistence type="predicted"/>
<sequence length="477" mass="51748">MYTWIIIGGGIFAIFASMGIGANDAANAFATSIGSKSLTTRNAVILACIFEASGAILMGNRVSDTIRKGIANHECFEDEPYVLMYGCMWVCFSVGLWLFLASKYEMPVSTTHSCVGAMIGMTMVIKGPDCVIWYEEKEYFPYIGGVGGIVISWIISPLFSSFVSFLLFGGLRNVLLRSSHSFENSLYAFPLIVGSTMTLNTFYIVYKGASGIGVDEMSIGEVVSWSFGLGGISTLAMIPLTKKYQNYIINSQDVEQEQESAPSDEDIEDVELKESRIFDNDGLENDTVLEIHKNAEVFDASTEELFKGLQIFTAICSSFSHGANDVANAIGPFSTMYVIYKNGKVDEKNELGDDAYWILAAGGVGISIGLALYGYKIIQAIGVKLCKITPSRGICIELASALVIITGSRLEIPLSTTHCQVGATLGVALLEDTRNFSGINYKVLYKTLFGWVATIIVVSLSTSILVSQGVYSPEVEE</sequence>
<keyword evidence="3 6" id="KW-0812">Transmembrane</keyword>
<evidence type="ECO:0000256" key="1">
    <source>
        <dbReference type="ARBA" id="ARBA00004141"/>
    </source>
</evidence>
<evidence type="ECO:0000256" key="6">
    <source>
        <dbReference type="SAM" id="Phobius"/>
    </source>
</evidence>
<dbReference type="Pfam" id="PF01384">
    <property type="entry name" value="PHO4"/>
    <property type="match status" value="1"/>
</dbReference>
<comment type="subcellular location">
    <subcellularLocation>
        <location evidence="1">Membrane</location>
        <topology evidence="1">Multi-pass membrane protein</topology>
    </subcellularLocation>
</comment>
<organism evidence="7">
    <name type="scientific">viral metagenome</name>
    <dbReference type="NCBI Taxonomy" id="1070528"/>
    <lineage>
        <taxon>unclassified sequences</taxon>
        <taxon>metagenomes</taxon>
        <taxon>organismal metagenomes</taxon>
    </lineage>
</organism>
<dbReference type="AlphaFoldDB" id="A0A6C0L0T0"/>
<dbReference type="PANTHER" id="PTHR11101">
    <property type="entry name" value="PHOSPHATE TRANSPORTER"/>
    <property type="match status" value="1"/>
</dbReference>
<keyword evidence="5 6" id="KW-0472">Membrane</keyword>
<feature type="transmembrane region" description="Helical" evidence="6">
    <location>
        <begin position="82"/>
        <end position="100"/>
    </location>
</feature>
<dbReference type="EMBL" id="MN741006">
    <property type="protein sequence ID" value="QHU22384.1"/>
    <property type="molecule type" value="Genomic_DNA"/>
</dbReference>
<dbReference type="GO" id="GO:0016020">
    <property type="term" value="C:membrane"/>
    <property type="evidence" value="ECO:0007669"/>
    <property type="project" value="UniProtKB-SubCell"/>
</dbReference>
<feature type="transmembrane region" description="Helical" evidence="6">
    <location>
        <begin position="44"/>
        <end position="62"/>
    </location>
</feature>
<evidence type="ECO:0000256" key="2">
    <source>
        <dbReference type="ARBA" id="ARBA00022448"/>
    </source>
</evidence>
<feature type="transmembrane region" description="Helical" evidence="6">
    <location>
        <begin position="187"/>
        <end position="206"/>
    </location>
</feature>
<keyword evidence="4 6" id="KW-1133">Transmembrane helix</keyword>
<feature type="transmembrane region" description="Helical" evidence="6">
    <location>
        <begin position="139"/>
        <end position="167"/>
    </location>
</feature>
<feature type="transmembrane region" description="Helical" evidence="6">
    <location>
        <begin position="448"/>
        <end position="471"/>
    </location>
</feature>
<dbReference type="InterPro" id="IPR001204">
    <property type="entry name" value="Phos_transporter"/>
</dbReference>
<evidence type="ECO:0000256" key="4">
    <source>
        <dbReference type="ARBA" id="ARBA00022989"/>
    </source>
</evidence>
<dbReference type="GO" id="GO:0035435">
    <property type="term" value="P:phosphate ion transmembrane transport"/>
    <property type="evidence" value="ECO:0007669"/>
    <property type="project" value="TreeGrafter"/>
</dbReference>
<keyword evidence="2" id="KW-0813">Transport</keyword>
<dbReference type="PANTHER" id="PTHR11101:SF96">
    <property type="entry name" value="PHOSPHATE TRANSPORTER"/>
    <property type="match status" value="1"/>
</dbReference>
<dbReference type="GO" id="GO:0005315">
    <property type="term" value="F:phosphate transmembrane transporter activity"/>
    <property type="evidence" value="ECO:0007669"/>
    <property type="project" value="InterPro"/>
</dbReference>
<name>A0A6C0L0T0_9ZZZZ</name>
<evidence type="ECO:0000256" key="3">
    <source>
        <dbReference type="ARBA" id="ARBA00022692"/>
    </source>
</evidence>
<reference evidence="7" key="1">
    <citation type="journal article" date="2020" name="Nature">
        <title>Giant virus diversity and host interactions through global metagenomics.</title>
        <authorList>
            <person name="Schulz F."/>
            <person name="Roux S."/>
            <person name="Paez-Espino D."/>
            <person name="Jungbluth S."/>
            <person name="Walsh D.A."/>
            <person name="Denef V.J."/>
            <person name="McMahon K.D."/>
            <person name="Konstantinidis K.T."/>
            <person name="Eloe-Fadrosh E.A."/>
            <person name="Kyrpides N.C."/>
            <person name="Woyke T."/>
        </authorList>
    </citation>
    <scope>NUCLEOTIDE SEQUENCE</scope>
    <source>
        <strain evidence="7">GVMAG-S-ERX555907-102</strain>
    </source>
</reference>
<feature type="transmembrane region" description="Helical" evidence="6">
    <location>
        <begin position="218"/>
        <end position="238"/>
    </location>
</feature>
<evidence type="ECO:0000256" key="5">
    <source>
        <dbReference type="ARBA" id="ARBA00023136"/>
    </source>
</evidence>